<dbReference type="PRINTS" id="PR00080">
    <property type="entry name" value="SDRFAMILY"/>
</dbReference>
<dbReference type="EMBL" id="CP002467">
    <property type="protein sequence ID" value="ADV84083.1"/>
    <property type="molecule type" value="Genomic_DNA"/>
</dbReference>
<dbReference type="SUPFAM" id="SSF51735">
    <property type="entry name" value="NAD(P)-binding Rossmann-fold domains"/>
    <property type="match status" value="1"/>
</dbReference>
<dbReference type="CDD" id="cd05233">
    <property type="entry name" value="SDR_c"/>
    <property type="match status" value="1"/>
</dbReference>
<protein>
    <submittedName>
        <fullName evidence="5">Short-chain dehydrogenase/reductase SDR</fullName>
    </submittedName>
</protein>
<dbReference type="Pfam" id="PF00106">
    <property type="entry name" value="adh_short"/>
    <property type="match status" value="1"/>
</dbReference>
<accession>E8V8P6</accession>
<keyword evidence="6" id="KW-1185">Reference proteome</keyword>
<dbReference type="Gene3D" id="3.40.50.720">
    <property type="entry name" value="NAD(P)-binding Rossmann-like Domain"/>
    <property type="match status" value="1"/>
</dbReference>
<proteinExistence type="inferred from homology"/>
<dbReference type="InterPro" id="IPR036291">
    <property type="entry name" value="NAD(P)-bd_dom_sf"/>
</dbReference>
<evidence type="ECO:0000256" key="1">
    <source>
        <dbReference type="ARBA" id="ARBA00006484"/>
    </source>
</evidence>
<dbReference type="KEGG" id="tsa:AciPR4_3329"/>
<dbReference type="PANTHER" id="PTHR44196:SF1">
    <property type="entry name" value="DEHYDROGENASE_REDUCTASE SDR FAMILY MEMBER 7B"/>
    <property type="match status" value="1"/>
</dbReference>
<dbReference type="OrthoDB" id="9805904at2"/>
<evidence type="ECO:0000256" key="2">
    <source>
        <dbReference type="ARBA" id="ARBA00023002"/>
    </source>
</evidence>
<feature type="domain" description="Ketoreductase" evidence="4">
    <location>
        <begin position="7"/>
        <end position="188"/>
    </location>
</feature>
<comment type="similarity">
    <text evidence="1 3">Belongs to the short-chain dehydrogenases/reductases (SDR) family.</text>
</comment>
<name>E8V8P6_TERSS</name>
<dbReference type="Proteomes" id="UP000006844">
    <property type="component" value="Chromosome"/>
</dbReference>
<dbReference type="AlphaFoldDB" id="E8V8P6"/>
<dbReference type="GO" id="GO:0016491">
    <property type="term" value="F:oxidoreductase activity"/>
    <property type="evidence" value="ECO:0007669"/>
    <property type="project" value="UniProtKB-KW"/>
</dbReference>
<dbReference type="GO" id="GO:0016020">
    <property type="term" value="C:membrane"/>
    <property type="evidence" value="ECO:0007669"/>
    <property type="project" value="TreeGrafter"/>
</dbReference>
<evidence type="ECO:0000256" key="3">
    <source>
        <dbReference type="RuleBase" id="RU000363"/>
    </source>
</evidence>
<dbReference type="PANTHER" id="PTHR44196">
    <property type="entry name" value="DEHYDROGENASE/REDUCTASE SDR FAMILY MEMBER 7B"/>
    <property type="match status" value="1"/>
</dbReference>
<evidence type="ECO:0000259" key="4">
    <source>
        <dbReference type="SMART" id="SM00822"/>
    </source>
</evidence>
<dbReference type="eggNOG" id="COG4221">
    <property type="taxonomic scope" value="Bacteria"/>
</dbReference>
<organism evidence="5 6">
    <name type="scientific">Terriglobus saanensis (strain ATCC BAA-1853 / DSM 23119 / SP1PR4)</name>
    <dbReference type="NCBI Taxonomy" id="401053"/>
    <lineage>
        <taxon>Bacteria</taxon>
        <taxon>Pseudomonadati</taxon>
        <taxon>Acidobacteriota</taxon>
        <taxon>Terriglobia</taxon>
        <taxon>Terriglobales</taxon>
        <taxon>Acidobacteriaceae</taxon>
        <taxon>Terriglobus</taxon>
    </lineage>
</organism>
<evidence type="ECO:0000313" key="5">
    <source>
        <dbReference type="EMBL" id="ADV84083.1"/>
    </source>
</evidence>
<dbReference type="HOGENOM" id="CLU_010194_2_10_0"/>
<dbReference type="FunFam" id="3.40.50.720:FF:000084">
    <property type="entry name" value="Short-chain dehydrogenase reductase"/>
    <property type="match status" value="1"/>
</dbReference>
<dbReference type="RefSeq" id="WP_013569814.1">
    <property type="nucleotide sequence ID" value="NC_014963.1"/>
</dbReference>
<sequence length="236" mass="24807">MKKLQGKVAIVTGASAGLGRATALALAAEGASVVVTARREERLRLLVDEIGEAAAFVAGDASLESTAEEVLAAALQRFGRIDILINNAGQGNYKQLVDTTAAEYDEMMAANVRSGFVFSRAVAPHMIAQNSGQIVFISSVAGLSGAANESVYCASKFAQLGFAQALDAELRPHGIKVTALCPGGIKTEFAVGHGRTEESVAQSRMMDARELAETIVFTCSLPPNLRVPQMTIRHMG</sequence>
<dbReference type="InterPro" id="IPR002347">
    <property type="entry name" value="SDR_fam"/>
</dbReference>
<keyword evidence="2" id="KW-0560">Oxidoreductase</keyword>
<reference evidence="5 6" key="1">
    <citation type="journal article" date="2012" name="Stand. Genomic Sci.">
        <title>Complete genome sequence of Terriglobus saanensis type strain SP1PR4(T), an Acidobacteria from tundra soil.</title>
        <authorList>
            <person name="Rawat S.R."/>
            <person name="Mannisto M.K."/>
            <person name="Starovoytov V."/>
            <person name="Goodwin L."/>
            <person name="Nolan M."/>
            <person name="Hauser L."/>
            <person name="Land M."/>
            <person name="Davenport K.W."/>
            <person name="Woyke T."/>
            <person name="Haggblom M.M."/>
        </authorList>
    </citation>
    <scope>NUCLEOTIDE SEQUENCE</scope>
    <source>
        <strain evidence="6">ATCC BAA-1853 / DSM 23119 / SP1PR4</strain>
    </source>
</reference>
<dbReference type="PRINTS" id="PR00081">
    <property type="entry name" value="GDHRDH"/>
</dbReference>
<gene>
    <name evidence="5" type="ordered locus">AciPR4_3329</name>
</gene>
<dbReference type="InterPro" id="IPR057326">
    <property type="entry name" value="KR_dom"/>
</dbReference>
<dbReference type="SMART" id="SM00822">
    <property type="entry name" value="PKS_KR"/>
    <property type="match status" value="1"/>
</dbReference>
<evidence type="ECO:0000313" key="6">
    <source>
        <dbReference type="Proteomes" id="UP000006844"/>
    </source>
</evidence>
<dbReference type="STRING" id="401053.AciPR4_3329"/>